<dbReference type="PANTHER" id="PTHR48111">
    <property type="entry name" value="REGULATOR OF RPOS"/>
    <property type="match status" value="1"/>
</dbReference>
<dbReference type="InterPro" id="IPR039420">
    <property type="entry name" value="WalR-like"/>
</dbReference>
<dbReference type="KEGG" id="dax:FDQ92_04565"/>
<dbReference type="OrthoDB" id="9800029at2"/>
<reference evidence="8 9" key="2">
    <citation type="submission" date="2019-05" db="EMBL/GenBank/DDBJ databases">
        <authorList>
            <person name="Suflita J.M."/>
            <person name="Marks C.R."/>
        </authorList>
    </citation>
    <scope>NUCLEOTIDE SEQUENCE [LARGE SCALE GENOMIC DNA]</scope>
    <source>
        <strain evidence="8 9">ALDC</strain>
    </source>
</reference>
<dbReference type="GO" id="GO:0000156">
    <property type="term" value="F:phosphorelay response regulator activity"/>
    <property type="evidence" value="ECO:0007669"/>
    <property type="project" value="TreeGrafter"/>
</dbReference>
<keyword evidence="1 6" id="KW-0597">Phosphoprotein</keyword>
<keyword evidence="9" id="KW-1185">Reference proteome</keyword>
<keyword evidence="4" id="KW-0238">DNA-binding</keyword>
<proteinExistence type="predicted"/>
<dbReference type="PANTHER" id="PTHR48111:SF40">
    <property type="entry name" value="PHOSPHATE REGULON TRANSCRIPTIONAL REGULATORY PROTEIN PHOB"/>
    <property type="match status" value="1"/>
</dbReference>
<evidence type="ECO:0000313" key="8">
    <source>
        <dbReference type="EMBL" id="QCQ21510.1"/>
    </source>
</evidence>
<keyword evidence="2" id="KW-0902">Two-component regulatory system</keyword>
<dbReference type="GO" id="GO:0032993">
    <property type="term" value="C:protein-DNA complex"/>
    <property type="evidence" value="ECO:0007669"/>
    <property type="project" value="TreeGrafter"/>
</dbReference>
<evidence type="ECO:0000256" key="5">
    <source>
        <dbReference type="ARBA" id="ARBA00023163"/>
    </source>
</evidence>
<dbReference type="PROSITE" id="PS50110">
    <property type="entry name" value="RESPONSE_REGULATORY"/>
    <property type="match status" value="1"/>
</dbReference>
<dbReference type="Gene3D" id="3.40.50.2300">
    <property type="match status" value="1"/>
</dbReference>
<dbReference type="GO" id="GO:0006355">
    <property type="term" value="P:regulation of DNA-templated transcription"/>
    <property type="evidence" value="ECO:0007669"/>
    <property type="project" value="TreeGrafter"/>
</dbReference>
<reference evidence="8 9" key="1">
    <citation type="submission" date="2019-05" db="EMBL/GenBank/DDBJ databases">
        <title>The Complete Genome Sequence of the n-alkane-degrading Desulfoglaeba alkanexedens ALDC reveals multiple alkylsuccinate synthase gene clusters.</title>
        <authorList>
            <person name="Callaghan A.V."/>
            <person name="Davidova I.A."/>
            <person name="Duncan K.E."/>
            <person name="Morris B."/>
            <person name="McInerney M.J."/>
        </authorList>
    </citation>
    <scope>NUCLEOTIDE SEQUENCE [LARGE SCALE GENOMIC DNA]</scope>
    <source>
        <strain evidence="8 9">ALDC</strain>
    </source>
</reference>
<dbReference type="AlphaFoldDB" id="A0A4P8L181"/>
<accession>A0A4P8L181</accession>
<dbReference type="InterPro" id="IPR011006">
    <property type="entry name" value="CheY-like_superfamily"/>
</dbReference>
<sequence length="141" mass="16002">MEAIRVLLVDDEAEFLETLVKRLKKRRVDVQGVRSGEEALDLIRRQPVDVVVLDVKMPGMDGIQTLKAIKSMNPLVEVIMLTGHASVEVAIQGMELGAFDYLMKPMDIDELLYKVQDAYKKKALQEKRIQRRKEVIAGRPA</sequence>
<keyword evidence="5" id="KW-0804">Transcription</keyword>
<evidence type="ECO:0000256" key="1">
    <source>
        <dbReference type="ARBA" id="ARBA00022553"/>
    </source>
</evidence>
<organism evidence="8 9">
    <name type="scientific">Desulfoglaeba alkanexedens ALDC</name>
    <dbReference type="NCBI Taxonomy" id="980445"/>
    <lineage>
        <taxon>Bacteria</taxon>
        <taxon>Pseudomonadati</taxon>
        <taxon>Thermodesulfobacteriota</taxon>
        <taxon>Syntrophobacteria</taxon>
        <taxon>Syntrophobacterales</taxon>
        <taxon>Syntrophobacteraceae</taxon>
        <taxon>Desulfoglaeba</taxon>
    </lineage>
</organism>
<protein>
    <submittedName>
        <fullName evidence="8">Response regulator</fullName>
    </submittedName>
</protein>
<evidence type="ECO:0000256" key="4">
    <source>
        <dbReference type="ARBA" id="ARBA00023125"/>
    </source>
</evidence>
<dbReference type="Proteomes" id="UP000298602">
    <property type="component" value="Chromosome"/>
</dbReference>
<evidence type="ECO:0000259" key="7">
    <source>
        <dbReference type="PROSITE" id="PS50110"/>
    </source>
</evidence>
<name>A0A4P8L181_9BACT</name>
<feature type="domain" description="Response regulatory" evidence="7">
    <location>
        <begin position="5"/>
        <end position="119"/>
    </location>
</feature>
<feature type="modified residue" description="4-aspartylphosphate" evidence="6">
    <location>
        <position position="54"/>
    </location>
</feature>
<dbReference type="RefSeq" id="WP_137423481.1">
    <property type="nucleotide sequence ID" value="NZ_CP040098.1"/>
</dbReference>
<dbReference type="GO" id="GO:0000976">
    <property type="term" value="F:transcription cis-regulatory region binding"/>
    <property type="evidence" value="ECO:0007669"/>
    <property type="project" value="TreeGrafter"/>
</dbReference>
<dbReference type="FunFam" id="3.40.50.2300:FF:000018">
    <property type="entry name" value="DNA-binding transcriptional regulator NtrC"/>
    <property type="match status" value="1"/>
</dbReference>
<keyword evidence="3" id="KW-0805">Transcription regulation</keyword>
<evidence type="ECO:0000256" key="3">
    <source>
        <dbReference type="ARBA" id="ARBA00023015"/>
    </source>
</evidence>
<evidence type="ECO:0000256" key="2">
    <source>
        <dbReference type="ARBA" id="ARBA00023012"/>
    </source>
</evidence>
<dbReference type="Pfam" id="PF00072">
    <property type="entry name" value="Response_reg"/>
    <property type="match status" value="1"/>
</dbReference>
<dbReference type="SUPFAM" id="SSF52172">
    <property type="entry name" value="CheY-like"/>
    <property type="match status" value="1"/>
</dbReference>
<dbReference type="InterPro" id="IPR001789">
    <property type="entry name" value="Sig_transdc_resp-reg_receiver"/>
</dbReference>
<evidence type="ECO:0000256" key="6">
    <source>
        <dbReference type="PROSITE-ProRule" id="PRU00169"/>
    </source>
</evidence>
<dbReference type="SMART" id="SM00448">
    <property type="entry name" value="REC"/>
    <property type="match status" value="1"/>
</dbReference>
<dbReference type="EMBL" id="CP040098">
    <property type="protein sequence ID" value="QCQ21510.1"/>
    <property type="molecule type" value="Genomic_DNA"/>
</dbReference>
<gene>
    <name evidence="8" type="ORF">FDQ92_04565</name>
</gene>
<dbReference type="GO" id="GO:0005829">
    <property type="term" value="C:cytosol"/>
    <property type="evidence" value="ECO:0007669"/>
    <property type="project" value="TreeGrafter"/>
</dbReference>
<evidence type="ECO:0000313" key="9">
    <source>
        <dbReference type="Proteomes" id="UP000298602"/>
    </source>
</evidence>